<accession>A0A643FAI6</accession>
<comment type="caution">
    <text evidence="3">The sequence shown here is derived from an EMBL/GenBank/DDBJ whole genome shotgun (WGS) entry which is preliminary data.</text>
</comment>
<dbReference type="GO" id="GO:0008253">
    <property type="term" value="F:5'-nucleotidase activity"/>
    <property type="evidence" value="ECO:0007669"/>
    <property type="project" value="TreeGrafter"/>
</dbReference>
<dbReference type="EMBL" id="VZPB01000029">
    <property type="protein sequence ID" value="KAB0580817.1"/>
    <property type="molecule type" value="Genomic_DNA"/>
</dbReference>
<dbReference type="InterPro" id="IPR008334">
    <property type="entry name" value="5'-Nucleotdase_C"/>
</dbReference>
<dbReference type="GO" id="GO:0000166">
    <property type="term" value="F:nucleotide binding"/>
    <property type="evidence" value="ECO:0007669"/>
    <property type="project" value="UniProtKB-KW"/>
</dbReference>
<dbReference type="InterPro" id="IPR029052">
    <property type="entry name" value="Metallo-depent_PP-like"/>
</dbReference>
<dbReference type="PRINTS" id="PR01607">
    <property type="entry name" value="APYRASEFAMLY"/>
</dbReference>
<proteinExistence type="inferred from homology"/>
<dbReference type="SUPFAM" id="SSF56300">
    <property type="entry name" value="Metallo-dependent phosphatases"/>
    <property type="match status" value="1"/>
</dbReference>
<evidence type="ECO:0000313" key="4">
    <source>
        <dbReference type="Proteomes" id="UP000430120"/>
    </source>
</evidence>
<name>A0A643FAI6_IDEDE</name>
<dbReference type="Proteomes" id="UP000430120">
    <property type="component" value="Unassembled WGS sequence"/>
</dbReference>
<dbReference type="Gene3D" id="3.60.21.10">
    <property type="match status" value="1"/>
</dbReference>
<dbReference type="PANTHER" id="PTHR11575">
    <property type="entry name" value="5'-NUCLEOTIDASE-RELATED"/>
    <property type="match status" value="1"/>
</dbReference>
<keyword evidence="1" id="KW-0378">Hydrolase</keyword>
<feature type="signal peptide" evidence="1">
    <location>
        <begin position="1"/>
        <end position="27"/>
    </location>
</feature>
<dbReference type="Pfam" id="PF02872">
    <property type="entry name" value="5_nucleotid_C"/>
    <property type="match status" value="1"/>
</dbReference>
<keyword evidence="1" id="KW-0547">Nucleotide-binding</keyword>
<keyword evidence="4" id="KW-1185">Reference proteome</keyword>
<dbReference type="AlphaFoldDB" id="A0A643FAI6"/>
<evidence type="ECO:0000313" key="3">
    <source>
        <dbReference type="EMBL" id="KAB0580817.1"/>
    </source>
</evidence>
<dbReference type="GO" id="GO:0030288">
    <property type="term" value="C:outer membrane-bounded periplasmic space"/>
    <property type="evidence" value="ECO:0007669"/>
    <property type="project" value="TreeGrafter"/>
</dbReference>
<dbReference type="InterPro" id="IPR036907">
    <property type="entry name" value="5'-Nucleotdase_C_sf"/>
</dbReference>
<dbReference type="GO" id="GO:0008768">
    <property type="term" value="F:UDP-sugar diphosphatase activity"/>
    <property type="evidence" value="ECO:0007669"/>
    <property type="project" value="TreeGrafter"/>
</dbReference>
<comment type="similarity">
    <text evidence="1">Belongs to the 5'-nucleotidase family.</text>
</comment>
<reference evidence="3 4" key="1">
    <citation type="submission" date="2019-09" db="EMBL/GenBank/DDBJ databases">
        <title>Draft genome sequences of 48 bacterial type strains from the CCUG.</title>
        <authorList>
            <person name="Tunovic T."/>
            <person name="Pineiro-Iglesias B."/>
            <person name="Unosson C."/>
            <person name="Inganas E."/>
            <person name="Ohlen M."/>
            <person name="Cardew S."/>
            <person name="Jensie-Markopoulos S."/>
            <person name="Salva-Serra F."/>
            <person name="Jaen-Luchoro D."/>
            <person name="Karlsson R."/>
            <person name="Svensson-Stadler L."/>
            <person name="Chun J."/>
            <person name="Moore E."/>
        </authorList>
    </citation>
    <scope>NUCLEOTIDE SEQUENCE [LARGE SCALE GENOMIC DNA]</scope>
    <source>
        <strain evidence="3 4">CCUG 30977</strain>
    </source>
</reference>
<dbReference type="OrthoDB" id="9803927at2"/>
<dbReference type="RefSeq" id="WP_151124529.1">
    <property type="nucleotide sequence ID" value="NZ_CP088081.1"/>
</dbReference>
<evidence type="ECO:0000256" key="1">
    <source>
        <dbReference type="RuleBase" id="RU362119"/>
    </source>
</evidence>
<dbReference type="SUPFAM" id="SSF55816">
    <property type="entry name" value="5'-nucleotidase (syn. UDP-sugar hydrolase), C-terminal domain"/>
    <property type="match status" value="1"/>
</dbReference>
<sequence>MSIPPPLRGMRAWAGAVLLLGALSACATAPEPATPTTAASTSSPAGPALPLRLIAFNDFHGHLEAAGQSLSWPDPAQAGRPVSVPVGGAAALGGLVQRLRAGAPDSLLISSGDLVGAAPLVSTLFRHESTVAVANRLGVDVGAVGNHEFDAGLTELQRLMHGGCRADAADEAVRSCADGQPFTGMRFPLLGANVVDAGGRPVLAPSAVFQIHGVPVGVIGAVTRSTPGIVVPSGIRGLRFTDEAEAINTAARALQAQGVHTLVAVVHEGGELGSSGQRADWNDASCPGAHGPIFDIAQRLLPQIQVVFSAHTHQGYRCERDGRVIIQATSYGRGVSVVDLVLDAKTGAPLPARTRSINLPVLNSLTPAALRTRIVQATPAPWGEALAQAGEDPALAALVAQDVAAVRPIAERPVGRLLGAFTRGGPHGESTVGHLVADAQWAATRAPAQGGAELALTNPGGLRGDLLCDGQQPPCAVGYGALFTVQPFGNDVVVLTLTGAQLRALLEQQARPDGTAKLLQPSASLRYTWTAGAPAGQHVSDLTVGGQPVQPGRDYRVAVNSFLADGGDGFTLLRQGRDRHTGPNDADALVAFVQQAAPAPDPAPRVTWRP</sequence>
<feature type="domain" description="5'-Nucleotidase C-terminal" evidence="2">
    <location>
        <begin position="424"/>
        <end position="573"/>
    </location>
</feature>
<dbReference type="GO" id="GO:0009166">
    <property type="term" value="P:nucleotide catabolic process"/>
    <property type="evidence" value="ECO:0007669"/>
    <property type="project" value="InterPro"/>
</dbReference>
<protein>
    <submittedName>
        <fullName evidence="3">Bifunctional metallophosphatase/5'-nucleotidase</fullName>
    </submittedName>
</protein>
<organism evidence="3 4">
    <name type="scientific">Ideonella dechloratans</name>
    <dbReference type="NCBI Taxonomy" id="36863"/>
    <lineage>
        <taxon>Bacteria</taxon>
        <taxon>Pseudomonadati</taxon>
        <taxon>Pseudomonadota</taxon>
        <taxon>Betaproteobacteria</taxon>
        <taxon>Burkholderiales</taxon>
        <taxon>Sphaerotilaceae</taxon>
        <taxon>Ideonella</taxon>
    </lineage>
</organism>
<feature type="chain" id="PRO_5025085069" evidence="1">
    <location>
        <begin position="28"/>
        <end position="610"/>
    </location>
</feature>
<dbReference type="InterPro" id="IPR006179">
    <property type="entry name" value="5_nucleotidase/apyrase"/>
</dbReference>
<evidence type="ECO:0000259" key="2">
    <source>
        <dbReference type="Pfam" id="PF02872"/>
    </source>
</evidence>
<keyword evidence="1" id="KW-0732">Signal</keyword>
<dbReference type="Gene3D" id="3.90.780.10">
    <property type="entry name" value="5'-Nucleotidase, C-terminal domain"/>
    <property type="match status" value="1"/>
</dbReference>
<gene>
    <name evidence="3" type="ORF">F7Q92_12865</name>
</gene>
<dbReference type="PANTHER" id="PTHR11575:SF24">
    <property type="entry name" value="5'-NUCLEOTIDASE"/>
    <property type="match status" value="1"/>
</dbReference>